<dbReference type="EMBL" id="JAVDPY010000008">
    <property type="protein sequence ID" value="MDR6335713.1"/>
    <property type="molecule type" value="Genomic_DNA"/>
</dbReference>
<evidence type="ECO:0000256" key="1">
    <source>
        <dbReference type="SAM" id="MobiDB-lite"/>
    </source>
</evidence>
<reference evidence="3" key="1">
    <citation type="submission" date="2022-12" db="EMBL/GenBank/DDBJ databases">
        <title>Reference genome sequencing for broad-spectrum identification of bacterial and archaeal isolates by mass spectrometry.</title>
        <authorList>
            <person name="Sekiguchi Y."/>
            <person name="Tourlousse D.M."/>
        </authorList>
    </citation>
    <scope>NUCLEOTIDE SEQUENCE</scope>
    <source>
        <strain evidence="3">301</strain>
    </source>
</reference>
<dbReference type="AlphaFoldDB" id="A0A9W6CSL7"/>
<evidence type="ECO:0000313" key="6">
    <source>
        <dbReference type="Proteomes" id="UP001245370"/>
    </source>
</evidence>
<keyword evidence="6" id="KW-1185">Reference proteome</keyword>
<gene>
    <name evidence="4" type="ORF">GGQ86_004209</name>
    <name evidence="3" type="ORF">XFLAVUS301_42830</name>
</gene>
<dbReference type="GeneID" id="95765058"/>
<reference evidence="4 6" key="2">
    <citation type="submission" date="2023-07" db="EMBL/GenBank/DDBJ databases">
        <title>Genomic Encyclopedia of Type Strains, Phase IV (KMG-IV): sequencing the most valuable type-strain genomes for metagenomic binning, comparative biology and taxonomic classification.</title>
        <authorList>
            <person name="Goeker M."/>
        </authorList>
    </citation>
    <scope>NUCLEOTIDE SEQUENCE [LARGE SCALE GENOMIC DNA]</scope>
    <source>
        <strain evidence="4 6">DSM 338</strain>
    </source>
</reference>
<evidence type="ECO:0000313" key="3">
    <source>
        <dbReference type="EMBL" id="GLI24609.1"/>
    </source>
</evidence>
<protein>
    <submittedName>
        <fullName evidence="3">Uncharacterized protein</fullName>
    </submittedName>
</protein>
<keyword evidence="2" id="KW-0732">Signal</keyword>
<evidence type="ECO:0000313" key="4">
    <source>
        <dbReference type="EMBL" id="MDR6335713.1"/>
    </source>
</evidence>
<accession>A0A9W6CSL7</accession>
<evidence type="ECO:0000313" key="5">
    <source>
        <dbReference type="Proteomes" id="UP001144397"/>
    </source>
</evidence>
<feature type="compositionally biased region" description="Polar residues" evidence="1">
    <location>
        <begin position="55"/>
        <end position="69"/>
    </location>
</feature>
<feature type="signal peptide" evidence="2">
    <location>
        <begin position="1"/>
        <end position="23"/>
    </location>
</feature>
<name>A0A9W6CSL7_XANFL</name>
<organism evidence="3 5">
    <name type="scientific">Xanthobacter flavus</name>
    <dbReference type="NCBI Taxonomy" id="281"/>
    <lineage>
        <taxon>Bacteria</taxon>
        <taxon>Pseudomonadati</taxon>
        <taxon>Pseudomonadota</taxon>
        <taxon>Alphaproteobacteria</taxon>
        <taxon>Hyphomicrobiales</taxon>
        <taxon>Xanthobacteraceae</taxon>
        <taxon>Xanthobacter</taxon>
    </lineage>
</organism>
<proteinExistence type="predicted"/>
<feature type="region of interest" description="Disordered" evidence="1">
    <location>
        <begin position="44"/>
        <end position="78"/>
    </location>
</feature>
<dbReference type="Proteomes" id="UP001144397">
    <property type="component" value="Unassembled WGS sequence"/>
</dbReference>
<evidence type="ECO:0000256" key="2">
    <source>
        <dbReference type="SAM" id="SignalP"/>
    </source>
</evidence>
<dbReference type="RefSeq" id="WP_281809365.1">
    <property type="nucleotide sequence ID" value="NZ_BSDO01000008.1"/>
</dbReference>
<feature type="chain" id="PRO_5040879502" evidence="2">
    <location>
        <begin position="24"/>
        <end position="117"/>
    </location>
</feature>
<sequence>MAHFSASRFAVALVPALVLIAFAAPARAQACLEQIVPVQAALKERLPHPKKPPEQDQSIAAQTDRQATPGSLAAAGLTQPDSGALGALNQAINLQAAGDEAGCLKALAEAKRLGGLN</sequence>
<dbReference type="Proteomes" id="UP001245370">
    <property type="component" value="Unassembled WGS sequence"/>
</dbReference>
<feature type="compositionally biased region" description="Basic and acidic residues" evidence="1">
    <location>
        <begin position="44"/>
        <end position="54"/>
    </location>
</feature>
<comment type="caution">
    <text evidence="3">The sequence shown here is derived from an EMBL/GenBank/DDBJ whole genome shotgun (WGS) entry which is preliminary data.</text>
</comment>
<dbReference type="EMBL" id="BSDO01000008">
    <property type="protein sequence ID" value="GLI24609.1"/>
    <property type="molecule type" value="Genomic_DNA"/>
</dbReference>